<dbReference type="InterPro" id="IPR002344">
    <property type="entry name" value="Lupus_La"/>
</dbReference>
<feature type="region of interest" description="Disordered" evidence="5">
    <location>
        <begin position="452"/>
        <end position="610"/>
    </location>
</feature>
<name>A0A5B7GX14_PORTR</name>
<dbReference type="SMART" id="SM00715">
    <property type="entry name" value="LA"/>
    <property type="match status" value="1"/>
</dbReference>
<evidence type="ECO:0000259" key="6">
    <source>
        <dbReference type="PROSITE" id="PS50961"/>
    </source>
</evidence>
<evidence type="ECO:0000313" key="8">
    <source>
        <dbReference type="EMBL" id="MPC64881.1"/>
    </source>
</evidence>
<dbReference type="InterPro" id="IPR035979">
    <property type="entry name" value="RBD_domain_sf"/>
</dbReference>
<dbReference type="GO" id="GO:1990904">
    <property type="term" value="C:ribonucleoprotein complex"/>
    <property type="evidence" value="ECO:0007669"/>
    <property type="project" value="InterPro"/>
</dbReference>
<evidence type="ECO:0000256" key="2">
    <source>
        <dbReference type="ARBA" id="ARBA00022884"/>
    </source>
</evidence>
<dbReference type="SUPFAM" id="SSF46785">
    <property type="entry name" value="Winged helix' DNA-binding domain"/>
    <property type="match status" value="1"/>
</dbReference>
<proteinExistence type="predicted"/>
<feature type="compositionally biased region" description="Basic and acidic residues" evidence="5">
    <location>
        <begin position="98"/>
        <end position="112"/>
    </location>
</feature>
<dbReference type="InterPro" id="IPR036388">
    <property type="entry name" value="WH-like_DNA-bd_sf"/>
</dbReference>
<dbReference type="Pfam" id="PF12901">
    <property type="entry name" value="SUZ-C"/>
    <property type="match status" value="1"/>
</dbReference>
<evidence type="ECO:0000256" key="4">
    <source>
        <dbReference type="PROSITE-ProRule" id="PRU00332"/>
    </source>
</evidence>
<dbReference type="InterPro" id="IPR012677">
    <property type="entry name" value="Nucleotide-bd_a/b_plait_sf"/>
</dbReference>
<dbReference type="GO" id="GO:0005634">
    <property type="term" value="C:nucleus"/>
    <property type="evidence" value="ECO:0007669"/>
    <property type="project" value="UniProtKB-SubCell"/>
</dbReference>
<evidence type="ECO:0000256" key="1">
    <source>
        <dbReference type="ARBA" id="ARBA00004123"/>
    </source>
</evidence>
<feature type="compositionally biased region" description="Low complexity" evidence="5">
    <location>
        <begin position="530"/>
        <end position="610"/>
    </location>
</feature>
<sequence>MAAVSEECLAVVPQLVPPVSLMDDEVTTSDSETSSNEMVILESSPKGLAGQHIRLPAQTSLPLELAAKLERQDSDDSVVSSTEEEGIQADSAPEVCDIETRIGEGLEPRSERSSSVVSDGSEEGGRDSGIEAEREPDMVVPDEEQMARIVAQVEFYFSDANVAKDKFLLKHIRRNKEGYVSLKLVSSFKKVKQLTKDWRVVSYSLNKKSSKIQINDLGTKIRRVDPLPDLEEVPVTCAVLALALPLAKPSIQSVSELFASCGDIAFIRVVRAGTAIPQDLKGLAAKHTALSDTNCAWIEFETPEAAKAATEMNTEEGLKVVPILPEAQKKPEKAPQQKGSQPNSRKNSVTSNSGYGSPINKGPPSRKNSVGTKSRKDSGLGSDVEIPMPQPRYPRRKCLSLPQTQSPNLKELSAVVEARKNRPKSKSCTEFQLGSPPPTSWVQRNLLAAAAASAASAASPVVGSRPPLTRPNRVSHGSLPIPEGVLRFPKGPDGSKGFSPIHRRRTMSAQETVPRPGSPSARGSDTGSRPATPSDKPSATTPAPATNITTTPDITTTTNTSKSNDSGNVSSSSSSSSGGDSNSSAISSSSNNADKSSGNSENSSSNTDGS</sequence>
<evidence type="ECO:0000256" key="5">
    <source>
        <dbReference type="SAM" id="MobiDB-lite"/>
    </source>
</evidence>
<keyword evidence="3" id="KW-0539">Nucleus</keyword>
<evidence type="ECO:0000313" key="9">
    <source>
        <dbReference type="Proteomes" id="UP000324222"/>
    </source>
</evidence>
<keyword evidence="2 4" id="KW-0694">RNA-binding</keyword>
<protein>
    <submittedName>
        <fullName evidence="8">La-related protein 6</fullName>
    </submittedName>
</protein>
<dbReference type="Gene3D" id="3.30.70.330">
    <property type="match status" value="1"/>
</dbReference>
<dbReference type="PROSITE" id="PS50961">
    <property type="entry name" value="HTH_LA"/>
    <property type="match status" value="1"/>
</dbReference>
<dbReference type="PRINTS" id="PR00302">
    <property type="entry name" value="LUPUSLA"/>
</dbReference>
<dbReference type="InterPro" id="IPR024642">
    <property type="entry name" value="SUZ-C"/>
</dbReference>
<dbReference type="Proteomes" id="UP000324222">
    <property type="component" value="Unassembled WGS sequence"/>
</dbReference>
<dbReference type="OrthoDB" id="435402at2759"/>
<organism evidence="8 9">
    <name type="scientific">Portunus trituberculatus</name>
    <name type="common">Swimming crab</name>
    <name type="synonym">Neptunus trituberculatus</name>
    <dbReference type="NCBI Taxonomy" id="210409"/>
    <lineage>
        <taxon>Eukaryota</taxon>
        <taxon>Metazoa</taxon>
        <taxon>Ecdysozoa</taxon>
        <taxon>Arthropoda</taxon>
        <taxon>Crustacea</taxon>
        <taxon>Multicrustacea</taxon>
        <taxon>Malacostraca</taxon>
        <taxon>Eumalacostraca</taxon>
        <taxon>Eucarida</taxon>
        <taxon>Decapoda</taxon>
        <taxon>Pleocyemata</taxon>
        <taxon>Brachyura</taxon>
        <taxon>Eubrachyura</taxon>
        <taxon>Portunoidea</taxon>
        <taxon>Portunidae</taxon>
        <taxon>Portuninae</taxon>
        <taxon>Portunus</taxon>
    </lineage>
</organism>
<dbReference type="AlphaFoldDB" id="A0A5B7GX14"/>
<feature type="region of interest" description="Disordered" evidence="5">
    <location>
        <begin position="324"/>
        <end position="438"/>
    </location>
</feature>
<dbReference type="GO" id="GO:0006396">
    <property type="term" value="P:RNA processing"/>
    <property type="evidence" value="ECO:0007669"/>
    <property type="project" value="InterPro"/>
</dbReference>
<dbReference type="PANTHER" id="PTHR22792:SF140">
    <property type="entry name" value="ACHILLES, ISOFORM A"/>
    <property type="match status" value="1"/>
</dbReference>
<comment type="subcellular location">
    <subcellularLocation>
        <location evidence="1">Nucleus</location>
    </subcellularLocation>
</comment>
<gene>
    <name evidence="8" type="primary">Larp6_1</name>
    <name evidence="8" type="ORF">E2C01_059003</name>
</gene>
<reference evidence="8 9" key="1">
    <citation type="submission" date="2019-05" db="EMBL/GenBank/DDBJ databases">
        <title>Another draft genome of Portunus trituberculatus and its Hox gene families provides insights of decapod evolution.</title>
        <authorList>
            <person name="Jeong J.-H."/>
            <person name="Song I."/>
            <person name="Kim S."/>
            <person name="Choi T."/>
            <person name="Kim D."/>
            <person name="Ryu S."/>
            <person name="Kim W."/>
        </authorList>
    </citation>
    <scope>NUCLEOTIDE SEQUENCE [LARGE SCALE GENOMIC DNA]</scope>
    <source>
        <tissue evidence="8">Muscle</tissue>
    </source>
</reference>
<dbReference type="CDD" id="cd08033">
    <property type="entry name" value="LARP_6"/>
    <property type="match status" value="1"/>
</dbReference>
<dbReference type="InterPro" id="IPR006630">
    <property type="entry name" value="La_HTH"/>
</dbReference>
<evidence type="ECO:0000259" key="7">
    <source>
        <dbReference type="PROSITE" id="PS51938"/>
    </source>
</evidence>
<feature type="compositionally biased region" description="Basic and acidic residues" evidence="5">
    <location>
        <begin position="123"/>
        <end position="134"/>
    </location>
</feature>
<dbReference type="Pfam" id="PF05383">
    <property type="entry name" value="La"/>
    <property type="match status" value="1"/>
</dbReference>
<dbReference type="EMBL" id="VSRR010022683">
    <property type="protein sequence ID" value="MPC64881.1"/>
    <property type="molecule type" value="Genomic_DNA"/>
</dbReference>
<evidence type="ECO:0000256" key="3">
    <source>
        <dbReference type="ARBA" id="ARBA00023242"/>
    </source>
</evidence>
<dbReference type="GO" id="GO:0003729">
    <property type="term" value="F:mRNA binding"/>
    <property type="evidence" value="ECO:0007669"/>
    <property type="project" value="TreeGrafter"/>
</dbReference>
<dbReference type="InterPro" id="IPR045180">
    <property type="entry name" value="La_dom_prot"/>
</dbReference>
<comment type="caution">
    <text evidence="8">The sequence shown here is derived from an EMBL/GenBank/DDBJ whole genome shotgun (WGS) entry which is preliminary data.</text>
</comment>
<feature type="domain" description="HTH La-type RNA-binding" evidence="6">
    <location>
        <begin position="139"/>
        <end position="231"/>
    </location>
</feature>
<dbReference type="PROSITE" id="PS51938">
    <property type="entry name" value="SUZ_C"/>
    <property type="match status" value="1"/>
</dbReference>
<feature type="compositionally biased region" description="Polar residues" evidence="5">
    <location>
        <begin position="339"/>
        <end position="355"/>
    </location>
</feature>
<dbReference type="PANTHER" id="PTHR22792">
    <property type="entry name" value="LUPUS LA PROTEIN-RELATED"/>
    <property type="match status" value="1"/>
</dbReference>
<keyword evidence="9" id="KW-1185">Reference proteome</keyword>
<feature type="domain" description="SUZ-C" evidence="7">
    <location>
        <begin position="462"/>
        <end position="502"/>
    </location>
</feature>
<dbReference type="SUPFAM" id="SSF54928">
    <property type="entry name" value="RNA-binding domain, RBD"/>
    <property type="match status" value="1"/>
</dbReference>
<dbReference type="FunFam" id="1.10.10.10:FF:000158">
    <property type="entry name" value="La ribonucleoprotein domain family member 7"/>
    <property type="match status" value="1"/>
</dbReference>
<feature type="region of interest" description="Disordered" evidence="5">
    <location>
        <begin position="71"/>
        <end position="134"/>
    </location>
</feature>
<dbReference type="InterPro" id="IPR036390">
    <property type="entry name" value="WH_DNA-bd_sf"/>
</dbReference>
<accession>A0A5B7GX14</accession>
<dbReference type="Gene3D" id="1.10.10.10">
    <property type="entry name" value="Winged helix-like DNA-binding domain superfamily/Winged helix DNA-binding domain"/>
    <property type="match status" value="1"/>
</dbReference>